<feature type="domain" description="TonB-dependent receptor-like beta-barrel" evidence="14">
    <location>
        <begin position="312"/>
        <end position="767"/>
    </location>
</feature>
<keyword evidence="16" id="KW-0675">Receptor</keyword>
<evidence type="ECO:0000256" key="5">
    <source>
        <dbReference type="ARBA" id="ARBA00022692"/>
    </source>
</evidence>
<dbReference type="RefSeq" id="WP_168818368.1">
    <property type="nucleotide sequence ID" value="NZ_CP051217.1"/>
</dbReference>
<protein>
    <submittedName>
        <fullName evidence="16">TonB-dependent receptor</fullName>
    </submittedName>
</protein>
<evidence type="ECO:0000256" key="13">
    <source>
        <dbReference type="SAM" id="SignalP"/>
    </source>
</evidence>
<evidence type="ECO:0000256" key="11">
    <source>
        <dbReference type="PROSITE-ProRule" id="PRU01360"/>
    </source>
</evidence>
<keyword evidence="17" id="KW-1185">Reference proteome</keyword>
<evidence type="ECO:0000256" key="7">
    <source>
        <dbReference type="ARBA" id="ARBA00023065"/>
    </source>
</evidence>
<dbReference type="PANTHER" id="PTHR32552:SF81">
    <property type="entry name" value="TONB-DEPENDENT OUTER MEMBRANE RECEPTOR"/>
    <property type="match status" value="1"/>
</dbReference>
<feature type="signal peptide" evidence="13">
    <location>
        <begin position="1"/>
        <end position="39"/>
    </location>
</feature>
<organism evidence="16 17">
    <name type="scientific">Parasphingorhabdus halotolerans</name>
    <dbReference type="NCBI Taxonomy" id="2725558"/>
    <lineage>
        <taxon>Bacteria</taxon>
        <taxon>Pseudomonadati</taxon>
        <taxon>Pseudomonadota</taxon>
        <taxon>Alphaproteobacteria</taxon>
        <taxon>Sphingomonadales</taxon>
        <taxon>Sphingomonadaceae</taxon>
        <taxon>Parasphingorhabdus</taxon>
    </lineage>
</organism>
<keyword evidence="8 12" id="KW-0798">TonB box</keyword>
<dbReference type="PANTHER" id="PTHR32552">
    <property type="entry name" value="FERRICHROME IRON RECEPTOR-RELATED"/>
    <property type="match status" value="1"/>
</dbReference>
<evidence type="ECO:0000256" key="12">
    <source>
        <dbReference type="RuleBase" id="RU003357"/>
    </source>
</evidence>
<dbReference type="InterPro" id="IPR000531">
    <property type="entry name" value="Beta-barrel_TonB"/>
</dbReference>
<dbReference type="SUPFAM" id="SSF56935">
    <property type="entry name" value="Porins"/>
    <property type="match status" value="1"/>
</dbReference>
<keyword evidence="2 11" id="KW-0813">Transport</keyword>
<feature type="chain" id="PRO_5026192300" evidence="13">
    <location>
        <begin position="40"/>
        <end position="805"/>
    </location>
</feature>
<keyword evidence="10 11" id="KW-0998">Cell outer membrane</keyword>
<dbReference type="InterPro" id="IPR012910">
    <property type="entry name" value="Plug_dom"/>
</dbReference>
<keyword evidence="13" id="KW-0732">Signal</keyword>
<evidence type="ECO:0000259" key="14">
    <source>
        <dbReference type="Pfam" id="PF00593"/>
    </source>
</evidence>
<keyword evidence="7" id="KW-0406">Ion transport</keyword>
<evidence type="ECO:0000313" key="17">
    <source>
        <dbReference type="Proteomes" id="UP000501600"/>
    </source>
</evidence>
<dbReference type="InterPro" id="IPR036942">
    <property type="entry name" value="Beta-barrel_TonB_sf"/>
</dbReference>
<keyword evidence="5 11" id="KW-0812">Transmembrane</keyword>
<proteinExistence type="inferred from homology"/>
<comment type="subcellular location">
    <subcellularLocation>
        <location evidence="1 11">Cell outer membrane</location>
        <topology evidence="1 11">Multi-pass membrane protein</topology>
    </subcellularLocation>
</comment>
<dbReference type="Proteomes" id="UP000501600">
    <property type="component" value="Chromosome"/>
</dbReference>
<evidence type="ECO:0000256" key="10">
    <source>
        <dbReference type="ARBA" id="ARBA00023237"/>
    </source>
</evidence>
<dbReference type="EMBL" id="CP051217">
    <property type="protein sequence ID" value="QJB68525.1"/>
    <property type="molecule type" value="Genomic_DNA"/>
</dbReference>
<dbReference type="GO" id="GO:0006826">
    <property type="term" value="P:iron ion transport"/>
    <property type="evidence" value="ECO:0007669"/>
    <property type="project" value="UniProtKB-KW"/>
</dbReference>
<gene>
    <name evidence="16" type="ORF">HF685_03825</name>
</gene>
<dbReference type="KEGG" id="phao:HF685_03825"/>
<dbReference type="Pfam" id="PF07715">
    <property type="entry name" value="Plug"/>
    <property type="match status" value="1"/>
</dbReference>
<dbReference type="InterPro" id="IPR039426">
    <property type="entry name" value="TonB-dep_rcpt-like"/>
</dbReference>
<accession>A0A6H2DKQ2</accession>
<sequence length="805" mass="86976">MTIFSLRNDSIFERKSARFALMGSAAVFALSGLSAPAFAQTEAAEEDDSKIIIVTARSQAESLQETPVNITSIGEDTLDTYQVNEIADVVGRIPTLNVQIGGSGAGAQISLRGIGSSNISSAFDSAVGIDIDGVQVSTQRLLQTAFFDVQQIDVLKGPQSLFFGKSASAGVFSLRSANPTTDWEIGGKASYEFEEEGYTIGGYISGPISDTLGIRVAAQYQDISKYVELEPQVAARDKDKGIKNFIGRVTLQWDPTDNFSANLKLNYNNQDSETILGHSDLSCANATPNPTSSVFGGAFASSHSCNINDGLYPFSDGNPALNTVFAGTTGDGRDLSQPYNETEIIFARLAMDLDLSDTLKLTSVSGYVDLFNEYNGNFNYTGNANGTPAGFMAPFRNELTQFTQEFRLISDFDGMFNFMVGAFWEDRNIPYGTSQNAFTAGLARPSVPGGETYDWYAERNSKAEALSFFGSVTLDITDQLELSGGVRWTDEKKSTTIAFPYVHDLITTAFGFVSSGFFAGPVRFSDSNVSPEVSLKYKVSDDVNIYAAYKTGFKSGGVDNNALPSNLVTQLNSTNPAVVQGAGDALRFDSETSQGGEIGVKTQFADRSVTFNAAAFYYAFDNLQIQEFDIRIFNFQTFNASKVSTKGIDIDWAWQTPAEGLTLSGAASYTDTKYGEDIVRPDGSVALVNGRATARAPKFSGNIAFDWQIPMGDALEFGLGGNASYSDSYWTNSTDTIYRQPSYVTLDGSISVGDPDGKWKLSLIGLNLTDEIWTNTNGAAPFTAGDRVNTQNRGRQVFVEAAFKF</sequence>
<comment type="similarity">
    <text evidence="11 12">Belongs to the TonB-dependent receptor family.</text>
</comment>
<evidence type="ECO:0000256" key="8">
    <source>
        <dbReference type="ARBA" id="ARBA00023077"/>
    </source>
</evidence>
<dbReference type="Pfam" id="PF00593">
    <property type="entry name" value="TonB_dep_Rec_b-barrel"/>
    <property type="match status" value="1"/>
</dbReference>
<evidence type="ECO:0000256" key="9">
    <source>
        <dbReference type="ARBA" id="ARBA00023136"/>
    </source>
</evidence>
<dbReference type="PROSITE" id="PS52016">
    <property type="entry name" value="TONB_DEPENDENT_REC_3"/>
    <property type="match status" value="1"/>
</dbReference>
<keyword evidence="4" id="KW-0410">Iron transport</keyword>
<keyword evidence="3 11" id="KW-1134">Transmembrane beta strand</keyword>
<dbReference type="Gene3D" id="2.40.170.20">
    <property type="entry name" value="TonB-dependent receptor, beta-barrel domain"/>
    <property type="match status" value="1"/>
</dbReference>
<evidence type="ECO:0000259" key="15">
    <source>
        <dbReference type="Pfam" id="PF07715"/>
    </source>
</evidence>
<evidence type="ECO:0000256" key="4">
    <source>
        <dbReference type="ARBA" id="ARBA00022496"/>
    </source>
</evidence>
<dbReference type="AlphaFoldDB" id="A0A6H2DKQ2"/>
<keyword evidence="9 11" id="KW-0472">Membrane</keyword>
<evidence type="ECO:0000256" key="6">
    <source>
        <dbReference type="ARBA" id="ARBA00023004"/>
    </source>
</evidence>
<evidence type="ECO:0000256" key="3">
    <source>
        <dbReference type="ARBA" id="ARBA00022452"/>
    </source>
</evidence>
<dbReference type="GO" id="GO:0009279">
    <property type="term" value="C:cell outer membrane"/>
    <property type="evidence" value="ECO:0007669"/>
    <property type="project" value="UniProtKB-SubCell"/>
</dbReference>
<feature type="domain" description="TonB-dependent receptor plug" evidence="15">
    <location>
        <begin position="63"/>
        <end position="171"/>
    </location>
</feature>
<evidence type="ECO:0000256" key="2">
    <source>
        <dbReference type="ARBA" id="ARBA00022448"/>
    </source>
</evidence>
<evidence type="ECO:0000313" key="16">
    <source>
        <dbReference type="EMBL" id="QJB68525.1"/>
    </source>
</evidence>
<name>A0A6H2DKQ2_9SPHN</name>
<evidence type="ECO:0000256" key="1">
    <source>
        <dbReference type="ARBA" id="ARBA00004571"/>
    </source>
</evidence>
<reference evidence="16 17" key="1">
    <citation type="submission" date="2020-04" db="EMBL/GenBank/DDBJ databases">
        <title>Genome sequence for Sphingorhabdus sp. strain M1.</title>
        <authorList>
            <person name="Park S.-J."/>
        </authorList>
    </citation>
    <scope>NUCLEOTIDE SEQUENCE [LARGE SCALE GENOMIC DNA]</scope>
    <source>
        <strain evidence="16 17">JK6</strain>
    </source>
</reference>
<keyword evidence="6" id="KW-0408">Iron</keyword>